<keyword evidence="12" id="KW-0436">Ligase</keyword>
<evidence type="ECO:0000256" key="3">
    <source>
        <dbReference type="ARBA" id="ARBA00022679"/>
    </source>
</evidence>
<dbReference type="Proteomes" id="UP000029964">
    <property type="component" value="Unassembled WGS sequence"/>
</dbReference>
<comment type="caution">
    <text evidence="12">The sequence shown here is derived from an EMBL/GenBank/DDBJ whole genome shotgun (WGS) entry which is preliminary data.</text>
</comment>
<dbReference type="PROSITE" id="PS51466">
    <property type="entry name" value="PINIT"/>
    <property type="match status" value="1"/>
</dbReference>
<evidence type="ECO:0000313" key="12">
    <source>
        <dbReference type="EMBL" id="KFH42437.1"/>
    </source>
</evidence>
<keyword evidence="5 8" id="KW-0863">Zinc-finger</keyword>
<evidence type="ECO:0000256" key="9">
    <source>
        <dbReference type="SAM" id="MobiDB-lite"/>
    </source>
</evidence>
<proteinExistence type="inferred from homology"/>
<dbReference type="HOGENOM" id="CLU_020537_1_0_1"/>
<dbReference type="InterPro" id="IPR031141">
    <property type="entry name" value="SIZ1/2_SP-RING"/>
</dbReference>
<feature type="compositionally biased region" description="Low complexity" evidence="9">
    <location>
        <begin position="1"/>
        <end position="20"/>
    </location>
</feature>
<gene>
    <name evidence="12" type="ORF">ACRE_068430</name>
</gene>
<dbReference type="InterPro" id="IPR004181">
    <property type="entry name" value="Znf_MIZ"/>
</dbReference>
<dbReference type="InterPro" id="IPR038654">
    <property type="entry name" value="PINIT_sf"/>
</dbReference>
<dbReference type="Gene3D" id="3.30.40.10">
    <property type="entry name" value="Zinc/RING finger domain, C3HC4 (zinc finger)"/>
    <property type="match status" value="1"/>
</dbReference>
<dbReference type="AlphaFoldDB" id="A0A086SZA5"/>
<evidence type="ECO:0000256" key="2">
    <source>
        <dbReference type="ARBA" id="ARBA00005383"/>
    </source>
</evidence>
<dbReference type="InterPro" id="IPR013083">
    <property type="entry name" value="Znf_RING/FYVE/PHD"/>
</dbReference>
<organism evidence="12 13">
    <name type="scientific">Hapsidospora chrysogenum (strain ATCC 11550 / CBS 779.69 / DSM 880 / IAM 14645 / JCM 23072 / IMI 49137)</name>
    <name type="common">Acremonium chrysogenum</name>
    <dbReference type="NCBI Taxonomy" id="857340"/>
    <lineage>
        <taxon>Eukaryota</taxon>
        <taxon>Fungi</taxon>
        <taxon>Dikarya</taxon>
        <taxon>Ascomycota</taxon>
        <taxon>Pezizomycotina</taxon>
        <taxon>Sordariomycetes</taxon>
        <taxon>Hypocreomycetidae</taxon>
        <taxon>Hypocreales</taxon>
        <taxon>Bionectriaceae</taxon>
        <taxon>Hapsidospora</taxon>
    </lineage>
</organism>
<comment type="pathway">
    <text evidence="1">Protein modification; protein sumoylation.</text>
</comment>
<keyword evidence="13" id="KW-1185">Reference proteome</keyword>
<dbReference type="GO" id="GO:0000785">
    <property type="term" value="C:chromatin"/>
    <property type="evidence" value="ECO:0007669"/>
    <property type="project" value="TreeGrafter"/>
</dbReference>
<sequence>MATTFPSSAAGAAPASLPAPSRRDVEELVRQIRSPTFYNRQLSSICQVNGLKSTGVKADLQRRITDLIQLAFSSGNVAQFHQIRQSIDNAAGAMTKRASPAKPPPSRSAPHVNQPVTPAYNGGSTSNGYPQSFGGHSRGPAHRGGLQFHPSPFYTIEAPITDVLSCPVMTQHRNSIHVAIRMNEHPAMQRCVEDTSYRVMVFCAADTSSVQHIAFPHQSELKVNGGDLKANLRGLKNKPGSTRPVDITSQLRLKPSTYTNNIEFTYALTTKKFYLTIYLCKIKSVSDLVSVVSTRQRIPKASVIAEINKKAMDPDVVAVSQVLSLKCPLSYMRLEVPCRGTQCSHIQSFDATSYLQLQEQGPQWVCPICNKPVPFEQLAVDEYVKDILQRTPKSLEVVTIEPNGQWSIKSAEQENGRSANANPSAEGDDEIEIQEVTVVGGRRQDTPKNPTSGQTIGTPVSTNRSSAPRGAGSTSSKRPAPAVIDLTLSSDDEDDEPRPAKRQNRNTNGLRESTGDGLGFFSPTPPQHPP</sequence>
<evidence type="ECO:0000256" key="4">
    <source>
        <dbReference type="ARBA" id="ARBA00022723"/>
    </source>
</evidence>
<reference evidence="13" key="1">
    <citation type="journal article" date="2014" name="Genome Announc.">
        <title>Genome sequence and annotation of Acremonium chrysogenum, producer of the beta-lactam antibiotic cephalosporin C.</title>
        <authorList>
            <person name="Terfehr D."/>
            <person name="Dahlmann T.A."/>
            <person name="Specht T."/>
            <person name="Zadra I."/>
            <person name="Kuernsteiner H."/>
            <person name="Kueck U."/>
        </authorList>
    </citation>
    <scope>NUCLEOTIDE SEQUENCE [LARGE SCALE GENOMIC DNA]</scope>
    <source>
        <strain evidence="13">ATCC 11550 / CBS 779.69 / DSM 880 / IAM 14645 / JCM 23072 / IMI 49137</strain>
    </source>
</reference>
<evidence type="ECO:0000256" key="6">
    <source>
        <dbReference type="ARBA" id="ARBA00022786"/>
    </source>
</evidence>
<feature type="region of interest" description="Disordered" evidence="9">
    <location>
        <begin position="411"/>
        <end position="530"/>
    </location>
</feature>
<dbReference type="OrthoDB" id="28127at2759"/>
<feature type="region of interest" description="Disordered" evidence="9">
    <location>
        <begin position="1"/>
        <end position="23"/>
    </location>
</feature>
<evidence type="ECO:0000259" key="11">
    <source>
        <dbReference type="PROSITE" id="PS51466"/>
    </source>
</evidence>
<keyword evidence="4" id="KW-0479">Metal-binding</keyword>
<keyword evidence="6" id="KW-0833">Ubl conjugation pathway</keyword>
<dbReference type="Pfam" id="PF02891">
    <property type="entry name" value="zf-MIZ"/>
    <property type="match status" value="1"/>
</dbReference>
<dbReference type="Gene3D" id="2.60.120.780">
    <property type="entry name" value="PINIT domain"/>
    <property type="match status" value="1"/>
</dbReference>
<evidence type="ECO:0000313" key="13">
    <source>
        <dbReference type="Proteomes" id="UP000029964"/>
    </source>
</evidence>
<keyword evidence="7" id="KW-0862">Zinc</keyword>
<feature type="region of interest" description="Disordered" evidence="9">
    <location>
        <begin position="93"/>
        <end position="145"/>
    </location>
</feature>
<dbReference type="Pfam" id="PF14324">
    <property type="entry name" value="PINIT"/>
    <property type="match status" value="1"/>
</dbReference>
<dbReference type="EMBL" id="JPKY01000094">
    <property type="protein sequence ID" value="KFH42437.1"/>
    <property type="molecule type" value="Genomic_DNA"/>
</dbReference>
<feature type="compositionally biased region" description="Polar residues" evidence="9">
    <location>
        <begin position="447"/>
        <end position="477"/>
    </location>
</feature>
<keyword evidence="3" id="KW-0808">Transferase</keyword>
<evidence type="ECO:0000259" key="10">
    <source>
        <dbReference type="PROSITE" id="PS51044"/>
    </source>
</evidence>
<name>A0A086SZA5_HAPC1</name>
<dbReference type="STRING" id="857340.A0A086SZA5"/>
<dbReference type="GO" id="GO:0016925">
    <property type="term" value="P:protein sumoylation"/>
    <property type="evidence" value="ECO:0007669"/>
    <property type="project" value="UniProtKB-UniPathway"/>
</dbReference>
<protein>
    <submittedName>
        <fullName evidence="12">E3 SUMO-protein ligase-like protein</fullName>
    </submittedName>
</protein>
<evidence type="ECO:0000256" key="5">
    <source>
        <dbReference type="ARBA" id="ARBA00022771"/>
    </source>
</evidence>
<dbReference type="UniPathway" id="UPA00886"/>
<feature type="domain" description="PINIT" evidence="11">
    <location>
        <begin position="136"/>
        <end position="283"/>
    </location>
</feature>
<accession>A0A086SZA5</accession>
<dbReference type="PANTHER" id="PTHR10782:SF4">
    <property type="entry name" value="TONALLI, ISOFORM E"/>
    <property type="match status" value="1"/>
</dbReference>
<dbReference type="GO" id="GO:0008270">
    <property type="term" value="F:zinc ion binding"/>
    <property type="evidence" value="ECO:0007669"/>
    <property type="project" value="UniProtKB-KW"/>
</dbReference>
<dbReference type="CDD" id="cd16792">
    <property type="entry name" value="SP-RING_Siz-like"/>
    <property type="match status" value="1"/>
</dbReference>
<dbReference type="Pfam" id="PF02037">
    <property type="entry name" value="SAP"/>
    <property type="match status" value="1"/>
</dbReference>
<evidence type="ECO:0000256" key="1">
    <source>
        <dbReference type="ARBA" id="ARBA00004718"/>
    </source>
</evidence>
<dbReference type="InterPro" id="IPR023321">
    <property type="entry name" value="PINIT"/>
</dbReference>
<comment type="similarity">
    <text evidence="2">Belongs to the PIAS family.</text>
</comment>
<dbReference type="PANTHER" id="PTHR10782">
    <property type="entry name" value="ZINC FINGER MIZ DOMAIN-CONTAINING PROTEIN"/>
    <property type="match status" value="1"/>
</dbReference>
<evidence type="ECO:0000256" key="8">
    <source>
        <dbReference type="PROSITE-ProRule" id="PRU00452"/>
    </source>
</evidence>
<dbReference type="GO" id="GO:0016874">
    <property type="term" value="F:ligase activity"/>
    <property type="evidence" value="ECO:0007669"/>
    <property type="project" value="UniProtKB-KW"/>
</dbReference>
<dbReference type="PROSITE" id="PS51044">
    <property type="entry name" value="ZF_SP_RING"/>
    <property type="match status" value="1"/>
</dbReference>
<feature type="domain" description="SP-RING-type" evidence="10">
    <location>
        <begin position="312"/>
        <end position="397"/>
    </location>
</feature>
<evidence type="ECO:0000256" key="7">
    <source>
        <dbReference type="ARBA" id="ARBA00022833"/>
    </source>
</evidence>
<dbReference type="InterPro" id="IPR003034">
    <property type="entry name" value="SAP_dom"/>
</dbReference>
<dbReference type="GO" id="GO:0061665">
    <property type="term" value="F:SUMO ligase activity"/>
    <property type="evidence" value="ECO:0007669"/>
    <property type="project" value="TreeGrafter"/>
</dbReference>